<feature type="transmembrane region" description="Helical" evidence="1">
    <location>
        <begin position="329"/>
        <end position="349"/>
    </location>
</feature>
<feature type="chain" id="PRO_5036626492" description="DUF2157 domain-containing protein" evidence="2">
    <location>
        <begin position="27"/>
        <end position="413"/>
    </location>
</feature>
<evidence type="ECO:0008006" key="6">
    <source>
        <dbReference type="Google" id="ProtNLM"/>
    </source>
</evidence>
<feature type="transmembrane region" description="Helical" evidence="1">
    <location>
        <begin position="355"/>
        <end position="371"/>
    </location>
</feature>
<feature type="transmembrane region" description="Helical" evidence="1">
    <location>
        <begin position="151"/>
        <end position="169"/>
    </location>
</feature>
<feature type="transmembrane region" description="Helical" evidence="1">
    <location>
        <begin position="214"/>
        <end position="232"/>
    </location>
</feature>
<evidence type="ECO:0000313" key="4">
    <source>
        <dbReference type="EMBL" id="KIE08977.1"/>
    </source>
</evidence>
<feature type="transmembrane region" description="Helical" evidence="1">
    <location>
        <begin position="269"/>
        <end position="287"/>
    </location>
</feature>
<dbReference type="EMBL" id="JHEG02000058">
    <property type="protein sequence ID" value="KIE08977.1"/>
    <property type="molecule type" value="Genomic_DNA"/>
</dbReference>
<keyword evidence="2" id="KW-0732">Signal</keyword>
<keyword evidence="1" id="KW-0472">Membrane</keyword>
<dbReference type="OrthoDB" id="505228at2"/>
<keyword evidence="1" id="KW-0812">Transmembrane</keyword>
<comment type="caution">
    <text evidence="4">The sequence shown here is derived from an EMBL/GenBank/DDBJ whole genome shotgun (WGS) entry which is preliminary data.</text>
</comment>
<feature type="transmembrane region" description="Helical" evidence="1">
    <location>
        <begin position="238"/>
        <end position="262"/>
    </location>
</feature>
<accession>A0A0C1N351</accession>
<feature type="transmembrane region" description="Helical" evidence="1">
    <location>
        <begin position="383"/>
        <end position="405"/>
    </location>
</feature>
<name>A0A0C1N351_9CYAN</name>
<organism evidence="4">
    <name type="scientific">Tolypothrix bouteillei VB521301</name>
    <dbReference type="NCBI Taxonomy" id="1479485"/>
    <lineage>
        <taxon>Bacteria</taxon>
        <taxon>Bacillati</taxon>
        <taxon>Cyanobacteriota</taxon>
        <taxon>Cyanophyceae</taxon>
        <taxon>Nostocales</taxon>
        <taxon>Tolypothrichaceae</taxon>
        <taxon>Tolypothrix</taxon>
    </lineage>
</organism>
<feature type="transmembrane region" description="Helical" evidence="1">
    <location>
        <begin position="175"/>
        <end position="193"/>
    </location>
</feature>
<protein>
    <recommendedName>
        <fullName evidence="6">DUF2157 domain-containing protein</fullName>
    </recommendedName>
</protein>
<evidence type="ECO:0000256" key="2">
    <source>
        <dbReference type="SAM" id="SignalP"/>
    </source>
</evidence>
<sequence length="413" mass="46335">MRRKLLSILISIIILLSIQVPLPAFAQTNFHNLTSSQAQKLTSIQCSLTTIDDLQSRGILSVDLANSQRKYYLTNAETLLGSPVAPEELTALLKNYNEPQDVQRSGIKQHIAGFFTFVNIIWFTSSILLTIAIGWLFALYLLPILFAIPPIVYEIVTYGVCLASIVGGQWFTPEIAGFIALPGCMGLIGALTLSEYLHQQALQQFYEESKINRFSLYAFLLFCIWAAVAIAYNSIAIAFLAVIALETFLGFSVAVMPLQYFIGFRERKVIPQTTAASFLLLVFYVGLKISQTDIAYLNIFSSGALFMGVFVYFTGLLVLASKWHGHKNLWHYIGLQVLTIVSGIGALFIGSVWHITQLQGIGGTFFFLYLLEKYWELPWKKQSWAWATLGLAVLLYLSSLIVRMYPQYFLFSV</sequence>
<proteinExistence type="predicted"/>
<feature type="transmembrane region" description="Helical" evidence="1">
    <location>
        <begin position="120"/>
        <end position="142"/>
    </location>
</feature>
<feature type="transmembrane region" description="Helical" evidence="1">
    <location>
        <begin position="299"/>
        <end position="320"/>
    </location>
</feature>
<reference evidence="4" key="1">
    <citation type="journal article" date="2015" name="Genome Announc.">
        <title>Draft Genome Sequence of Tolypothrix boutellei Strain VB521301.</title>
        <authorList>
            <person name="Chandrababunaidu M.M."/>
            <person name="Singh D."/>
            <person name="Sen D."/>
            <person name="Bhan S."/>
            <person name="Das S."/>
            <person name="Gupta A."/>
            <person name="Adhikary S.P."/>
            <person name="Tripathy S."/>
        </authorList>
    </citation>
    <scope>NUCLEOTIDE SEQUENCE</scope>
    <source>
        <strain evidence="4">VB521301</strain>
    </source>
</reference>
<dbReference type="AlphaFoldDB" id="A0A0C1N351"/>
<feature type="signal peptide" evidence="2">
    <location>
        <begin position="1"/>
        <end position="26"/>
    </location>
</feature>
<gene>
    <name evidence="4" type="ORF">DA73_0231375</name>
    <name evidence="3" type="ORF">DA73_0400007580</name>
</gene>
<dbReference type="Proteomes" id="UP000029738">
    <property type="component" value="Unassembled WGS sequence"/>
</dbReference>
<reference evidence="3" key="2">
    <citation type="submission" date="2019-11" db="EMBL/GenBank/DDBJ databases">
        <title>Improved Assembly of Tolypothrix boutellei genome.</title>
        <authorList>
            <person name="Sarangi A.N."/>
            <person name="Mukherjee M."/>
            <person name="Ghosh S."/>
            <person name="Singh D."/>
            <person name="Das A."/>
            <person name="Kant S."/>
            <person name="Prusty A."/>
            <person name="Tripathy S."/>
        </authorList>
    </citation>
    <scope>NUCLEOTIDE SEQUENCE</scope>
    <source>
        <strain evidence="3">VB521301</strain>
    </source>
</reference>
<dbReference type="EMBL" id="JHEG04000001">
    <property type="protein sequence ID" value="KAF3885335.1"/>
    <property type="molecule type" value="Genomic_DNA"/>
</dbReference>
<evidence type="ECO:0000313" key="3">
    <source>
        <dbReference type="EMBL" id="KAF3885335.1"/>
    </source>
</evidence>
<keyword evidence="1" id="KW-1133">Transmembrane helix</keyword>
<evidence type="ECO:0000256" key="1">
    <source>
        <dbReference type="SAM" id="Phobius"/>
    </source>
</evidence>
<dbReference type="RefSeq" id="WP_038087420.1">
    <property type="nucleotide sequence ID" value="NZ_JHEG04000001.1"/>
</dbReference>
<keyword evidence="5" id="KW-1185">Reference proteome</keyword>
<evidence type="ECO:0000313" key="5">
    <source>
        <dbReference type="Proteomes" id="UP000029738"/>
    </source>
</evidence>